<dbReference type="EMBL" id="JAAXLA010000014">
    <property type="protein sequence ID" value="NMH97660.1"/>
    <property type="molecule type" value="Genomic_DNA"/>
</dbReference>
<gene>
    <name evidence="3" type="ORF">HF526_10100</name>
</gene>
<feature type="domain" description="Hemerythrin-like" evidence="2">
    <location>
        <begin position="4"/>
        <end position="121"/>
    </location>
</feature>
<dbReference type="PANTHER" id="PTHR35585">
    <property type="entry name" value="HHE DOMAIN PROTEIN (AFU_ORTHOLOGUE AFUA_4G00730)"/>
    <property type="match status" value="1"/>
</dbReference>
<keyword evidence="4" id="KW-1185">Reference proteome</keyword>
<dbReference type="InterPro" id="IPR012312">
    <property type="entry name" value="Hemerythrin-like"/>
</dbReference>
<feature type="region of interest" description="Disordered" evidence="1">
    <location>
        <begin position="150"/>
        <end position="193"/>
    </location>
</feature>
<feature type="compositionally biased region" description="Basic and acidic residues" evidence="1">
    <location>
        <begin position="157"/>
        <end position="181"/>
    </location>
</feature>
<evidence type="ECO:0000256" key="1">
    <source>
        <dbReference type="SAM" id="MobiDB-lite"/>
    </source>
</evidence>
<proteinExistence type="predicted"/>
<evidence type="ECO:0000259" key="2">
    <source>
        <dbReference type="Pfam" id="PF01814"/>
    </source>
</evidence>
<reference evidence="3 4" key="1">
    <citation type="submission" date="2020-04" db="EMBL/GenBank/DDBJ databases">
        <authorList>
            <person name="Klaysubun C."/>
            <person name="Duangmal K."/>
            <person name="Lipun K."/>
        </authorList>
    </citation>
    <scope>NUCLEOTIDE SEQUENCE [LARGE SCALE GENOMIC DNA]</scope>
    <source>
        <strain evidence="3 4">K10HN5</strain>
    </source>
</reference>
<evidence type="ECO:0000313" key="4">
    <source>
        <dbReference type="Proteomes" id="UP000820669"/>
    </source>
</evidence>
<protein>
    <submittedName>
        <fullName evidence="3">Hemerythrin domain-containing protein</fullName>
    </submittedName>
</protein>
<accession>A0ABX1S7X1</accession>
<dbReference type="Gene3D" id="1.20.120.520">
    <property type="entry name" value="nmb1532 protein domain like"/>
    <property type="match status" value="1"/>
</dbReference>
<comment type="caution">
    <text evidence="3">The sequence shown here is derived from an EMBL/GenBank/DDBJ whole genome shotgun (WGS) entry which is preliminary data.</text>
</comment>
<name>A0ABX1S7X1_9PSEU</name>
<dbReference type="PANTHER" id="PTHR35585:SF1">
    <property type="entry name" value="HHE DOMAIN PROTEIN (AFU_ORTHOLOGUE AFUA_4G00730)"/>
    <property type="match status" value="1"/>
</dbReference>
<dbReference type="RefSeq" id="WP_169381108.1">
    <property type="nucleotide sequence ID" value="NZ_JAAXLA010000014.1"/>
</dbReference>
<dbReference type="Proteomes" id="UP000820669">
    <property type="component" value="Unassembled WGS sequence"/>
</dbReference>
<sequence length="193" mass="21886">MPDITQLILDDHEWFRREFAALDDLRADSPMDADALKRVWEPLAARLDVHAIAEEEIFYPQLLRHGEDAEDETLDAIGDHNDIRDGVHDAARHPIGSRPWWEAVGRARVANDEHMGEEENEGLADFRLNAPSGLRESLGKRFAEFMAQHETTQALDTGDKDPERYVRDIEREINPPDDRTADGSLGIGNLKGR</sequence>
<dbReference type="Pfam" id="PF01814">
    <property type="entry name" value="Hemerythrin"/>
    <property type="match status" value="1"/>
</dbReference>
<organism evidence="3 4">
    <name type="scientific">Pseudonocardia acidicola</name>
    <dbReference type="NCBI Taxonomy" id="2724939"/>
    <lineage>
        <taxon>Bacteria</taxon>
        <taxon>Bacillati</taxon>
        <taxon>Actinomycetota</taxon>
        <taxon>Actinomycetes</taxon>
        <taxon>Pseudonocardiales</taxon>
        <taxon>Pseudonocardiaceae</taxon>
        <taxon>Pseudonocardia</taxon>
    </lineage>
</organism>
<evidence type="ECO:0000313" key="3">
    <source>
        <dbReference type="EMBL" id="NMH97660.1"/>
    </source>
</evidence>
<dbReference type="CDD" id="cd12108">
    <property type="entry name" value="Hr-like"/>
    <property type="match status" value="1"/>
</dbReference>